<dbReference type="PANTHER" id="PTHR40465:SF1">
    <property type="entry name" value="DUF6534 DOMAIN-CONTAINING PROTEIN"/>
    <property type="match status" value="1"/>
</dbReference>
<feature type="transmembrane region" description="Helical" evidence="1">
    <location>
        <begin position="238"/>
        <end position="260"/>
    </location>
</feature>
<proteinExistence type="predicted"/>
<feature type="transmembrane region" description="Helical" evidence="1">
    <location>
        <begin position="99"/>
        <end position="117"/>
    </location>
</feature>
<keyword evidence="1" id="KW-1133">Transmembrane helix</keyword>
<evidence type="ECO:0000313" key="5">
    <source>
        <dbReference type="Proteomes" id="UP001150266"/>
    </source>
</evidence>
<feature type="transmembrane region" description="Helical" evidence="1">
    <location>
        <begin position="172"/>
        <end position="190"/>
    </location>
</feature>
<dbReference type="EMBL" id="JAOTPV010000009">
    <property type="protein sequence ID" value="KAJ4478444.1"/>
    <property type="molecule type" value="Genomic_DNA"/>
</dbReference>
<evidence type="ECO:0000313" key="4">
    <source>
        <dbReference type="EMBL" id="KAJ4487575.1"/>
    </source>
</evidence>
<dbReference type="Pfam" id="PF20152">
    <property type="entry name" value="DUF6534"/>
    <property type="match status" value="1"/>
</dbReference>
<comment type="caution">
    <text evidence="3">The sequence shown here is derived from an EMBL/GenBank/DDBJ whole genome shotgun (WGS) entry which is preliminary data.</text>
</comment>
<dbReference type="OrthoDB" id="3161836at2759"/>
<evidence type="ECO:0000313" key="3">
    <source>
        <dbReference type="EMBL" id="KAJ4478444.1"/>
    </source>
</evidence>
<accession>A0A9W9AAQ9</accession>
<reference evidence="3" key="1">
    <citation type="submission" date="2022-08" db="EMBL/GenBank/DDBJ databases">
        <title>A Global Phylogenomic Analysis of the Shiitake Genus Lentinula.</title>
        <authorList>
            <consortium name="DOE Joint Genome Institute"/>
            <person name="Sierra-Patev S."/>
            <person name="Min B."/>
            <person name="Naranjo-Ortiz M."/>
            <person name="Looney B."/>
            <person name="Konkel Z."/>
            <person name="Slot J.C."/>
            <person name="Sakamoto Y."/>
            <person name="Steenwyk J.L."/>
            <person name="Rokas A."/>
            <person name="Carro J."/>
            <person name="Camarero S."/>
            <person name="Ferreira P."/>
            <person name="Molpeceres G."/>
            <person name="Ruiz-Duenas F.J."/>
            <person name="Serrano A."/>
            <person name="Henrissat B."/>
            <person name="Drula E."/>
            <person name="Hughes K.W."/>
            <person name="Mata J.L."/>
            <person name="Ishikawa N.K."/>
            <person name="Vargas-Isla R."/>
            <person name="Ushijima S."/>
            <person name="Smith C.A."/>
            <person name="Ahrendt S."/>
            <person name="Andreopoulos W."/>
            <person name="He G."/>
            <person name="Labutti K."/>
            <person name="Lipzen A."/>
            <person name="Ng V."/>
            <person name="Riley R."/>
            <person name="Sandor L."/>
            <person name="Barry K."/>
            <person name="Martinez A.T."/>
            <person name="Xiao Y."/>
            <person name="Gibbons J.G."/>
            <person name="Terashima K."/>
            <person name="Grigoriev I.V."/>
            <person name="Hibbett D.S."/>
        </authorList>
    </citation>
    <scope>NUCLEOTIDE SEQUENCE</scope>
    <source>
        <strain evidence="3">JLM2183</strain>
    </source>
</reference>
<organism evidence="3 5">
    <name type="scientific">Lentinula aciculospora</name>
    <dbReference type="NCBI Taxonomy" id="153920"/>
    <lineage>
        <taxon>Eukaryota</taxon>
        <taxon>Fungi</taxon>
        <taxon>Dikarya</taxon>
        <taxon>Basidiomycota</taxon>
        <taxon>Agaricomycotina</taxon>
        <taxon>Agaricomycetes</taxon>
        <taxon>Agaricomycetidae</taxon>
        <taxon>Agaricales</taxon>
        <taxon>Marasmiineae</taxon>
        <taxon>Omphalotaceae</taxon>
        <taxon>Lentinula</taxon>
    </lineage>
</organism>
<sequence>MSNSTVAEPAVVAINLMSTFGAVLVGSFLSSILWGVSTFQVFLYFMTYYDSDSWKIKVLVAFLWACDTANEVLITKANFRVPILNWGDVAGINNQQLELMDHTVTEALVIILVQGWFIRRIYLFNKRRWMMSVLMLVLSSWLMIGTIVYLVFGYGRFISTLSTQKEVALNMTLRAAAVVVDVAISINMIYLLRIQHATLFKSSQRMVNRILLLSVNSSLVTAIFATATLILLATQPDNLYYCIPELSLCTVYFSSLLANLNARNYIKGEQTIINTFSDINFQTGISLQTMSRQQGTNNVGQSTLGTKASDIAIGIETSTAVKSDVSSFEQDSFPAVKHEMV</sequence>
<keyword evidence="1" id="KW-0812">Transmembrane</keyword>
<keyword evidence="5" id="KW-1185">Reference proteome</keyword>
<evidence type="ECO:0000256" key="1">
    <source>
        <dbReference type="SAM" id="Phobius"/>
    </source>
</evidence>
<protein>
    <recommendedName>
        <fullName evidence="2">DUF6534 domain-containing protein</fullName>
    </recommendedName>
</protein>
<name>A0A9W9AAQ9_9AGAR</name>
<feature type="transmembrane region" description="Helical" evidence="1">
    <location>
        <begin position="20"/>
        <end position="46"/>
    </location>
</feature>
<gene>
    <name evidence="4" type="ORF">J3R30DRAFT_3429337</name>
    <name evidence="3" type="ORF">J3R30DRAFT_3482045</name>
</gene>
<dbReference type="InterPro" id="IPR045339">
    <property type="entry name" value="DUF6534"/>
</dbReference>
<dbReference type="PANTHER" id="PTHR40465">
    <property type="entry name" value="CHROMOSOME 1, WHOLE GENOME SHOTGUN SEQUENCE"/>
    <property type="match status" value="1"/>
</dbReference>
<keyword evidence="1" id="KW-0472">Membrane</keyword>
<dbReference type="Proteomes" id="UP001150266">
    <property type="component" value="Unassembled WGS sequence"/>
</dbReference>
<feature type="transmembrane region" description="Helical" evidence="1">
    <location>
        <begin position="210"/>
        <end position="232"/>
    </location>
</feature>
<evidence type="ECO:0000259" key="2">
    <source>
        <dbReference type="Pfam" id="PF20152"/>
    </source>
</evidence>
<dbReference type="AlphaFoldDB" id="A0A9W9AAQ9"/>
<feature type="domain" description="DUF6534" evidence="2">
    <location>
        <begin position="177"/>
        <end position="265"/>
    </location>
</feature>
<feature type="transmembrane region" description="Helical" evidence="1">
    <location>
        <begin position="129"/>
        <end position="152"/>
    </location>
</feature>
<dbReference type="EMBL" id="JAOTPV010000002">
    <property type="protein sequence ID" value="KAJ4487575.1"/>
    <property type="molecule type" value="Genomic_DNA"/>
</dbReference>